<gene>
    <name evidence="3" type="ORF">MFFC18_10760</name>
</gene>
<name>A0A5B9PDW5_9BACT</name>
<sequence length="351" mass="38614">MPSLQESPVNDEQNGIQKHRLIRWVGRRILSTSAAALTIVVVTTLAGFFARHHWLADLYTNLRMQQVIGLIGVGTILAIGRHWKWVVIAFVTLCVHVPWFASALVPERPTVGDVPDGQRELVVMTLNVLTSNRQHDKVLQQIETASPDVFTILELGTPLHERLEDGLSSTYPYRTTLPQDGGNFGIGLYSKHPLTDVDSFSTNIDSILSIGATVTVESAAYRIIATHPLPPIGRDGFQSRNEHLQMLGDRVAGLRRGNGSVPVVVMGDLNLTPWSPLFGDFESRSGLKLAQSGQGIIPTWYAKPKPIFPFGLVLDHVLLSDDLQCVRREVGGDVGSDHRAVIVTFANRNTK</sequence>
<dbReference type="InterPro" id="IPR005135">
    <property type="entry name" value="Endo/exonuclease/phosphatase"/>
</dbReference>
<dbReference type="Pfam" id="PF03372">
    <property type="entry name" value="Exo_endo_phos"/>
    <property type="match status" value="1"/>
</dbReference>
<dbReference type="AlphaFoldDB" id="A0A5B9PDW5"/>
<dbReference type="OrthoDB" id="9796594at2"/>
<organism evidence="3 4">
    <name type="scientific">Mariniblastus fucicola</name>
    <dbReference type="NCBI Taxonomy" id="980251"/>
    <lineage>
        <taxon>Bacteria</taxon>
        <taxon>Pseudomonadati</taxon>
        <taxon>Planctomycetota</taxon>
        <taxon>Planctomycetia</taxon>
        <taxon>Pirellulales</taxon>
        <taxon>Pirellulaceae</taxon>
        <taxon>Mariniblastus</taxon>
    </lineage>
</organism>
<evidence type="ECO:0000313" key="4">
    <source>
        <dbReference type="Proteomes" id="UP000322214"/>
    </source>
</evidence>
<feature type="transmembrane region" description="Helical" evidence="1">
    <location>
        <begin position="86"/>
        <end position="105"/>
    </location>
</feature>
<keyword evidence="3" id="KW-0540">Nuclease</keyword>
<evidence type="ECO:0000313" key="3">
    <source>
        <dbReference type="EMBL" id="QEG21221.1"/>
    </source>
</evidence>
<protein>
    <submittedName>
        <fullName evidence="3">Endonuclease/Exonuclease/phosphatase family protein</fullName>
    </submittedName>
</protein>
<evidence type="ECO:0000259" key="2">
    <source>
        <dbReference type="Pfam" id="PF03372"/>
    </source>
</evidence>
<dbReference type="EMBL" id="CP042912">
    <property type="protein sequence ID" value="QEG21221.1"/>
    <property type="molecule type" value="Genomic_DNA"/>
</dbReference>
<dbReference type="Gene3D" id="3.60.10.10">
    <property type="entry name" value="Endonuclease/exonuclease/phosphatase"/>
    <property type="match status" value="1"/>
</dbReference>
<keyword evidence="4" id="KW-1185">Reference proteome</keyword>
<keyword evidence="1" id="KW-1133">Transmembrane helix</keyword>
<keyword evidence="1" id="KW-0812">Transmembrane</keyword>
<proteinExistence type="predicted"/>
<reference evidence="3 4" key="1">
    <citation type="submission" date="2019-08" db="EMBL/GenBank/DDBJ databases">
        <title>Deep-cultivation of Planctomycetes and their phenomic and genomic characterization uncovers novel biology.</title>
        <authorList>
            <person name="Wiegand S."/>
            <person name="Jogler M."/>
            <person name="Boedeker C."/>
            <person name="Pinto D."/>
            <person name="Vollmers J."/>
            <person name="Rivas-Marin E."/>
            <person name="Kohn T."/>
            <person name="Peeters S.H."/>
            <person name="Heuer A."/>
            <person name="Rast P."/>
            <person name="Oberbeckmann S."/>
            <person name="Bunk B."/>
            <person name="Jeske O."/>
            <person name="Meyerdierks A."/>
            <person name="Storesund J.E."/>
            <person name="Kallscheuer N."/>
            <person name="Luecker S."/>
            <person name="Lage O.M."/>
            <person name="Pohl T."/>
            <person name="Merkel B.J."/>
            <person name="Hornburger P."/>
            <person name="Mueller R.-W."/>
            <person name="Bruemmer F."/>
            <person name="Labrenz M."/>
            <person name="Spormann A.M."/>
            <person name="Op den Camp H."/>
            <person name="Overmann J."/>
            <person name="Amann R."/>
            <person name="Jetten M.S.M."/>
            <person name="Mascher T."/>
            <person name="Medema M.H."/>
            <person name="Devos D.P."/>
            <person name="Kaster A.-K."/>
            <person name="Ovreas L."/>
            <person name="Rohde M."/>
            <person name="Galperin M.Y."/>
            <person name="Jogler C."/>
        </authorList>
    </citation>
    <scope>NUCLEOTIDE SEQUENCE [LARGE SCALE GENOMIC DNA]</scope>
    <source>
        <strain evidence="3 4">FC18</strain>
    </source>
</reference>
<dbReference type="KEGG" id="mff:MFFC18_10760"/>
<dbReference type="GO" id="GO:0004527">
    <property type="term" value="F:exonuclease activity"/>
    <property type="evidence" value="ECO:0007669"/>
    <property type="project" value="UniProtKB-KW"/>
</dbReference>
<keyword evidence="1" id="KW-0472">Membrane</keyword>
<dbReference type="GO" id="GO:0004519">
    <property type="term" value="F:endonuclease activity"/>
    <property type="evidence" value="ECO:0007669"/>
    <property type="project" value="UniProtKB-KW"/>
</dbReference>
<feature type="transmembrane region" description="Helical" evidence="1">
    <location>
        <begin position="62"/>
        <end position="79"/>
    </location>
</feature>
<feature type="transmembrane region" description="Helical" evidence="1">
    <location>
        <begin position="29"/>
        <end position="50"/>
    </location>
</feature>
<dbReference type="InterPro" id="IPR036691">
    <property type="entry name" value="Endo/exonu/phosph_ase_sf"/>
</dbReference>
<evidence type="ECO:0000256" key="1">
    <source>
        <dbReference type="SAM" id="Phobius"/>
    </source>
</evidence>
<dbReference type="Proteomes" id="UP000322214">
    <property type="component" value="Chromosome"/>
</dbReference>
<keyword evidence="3" id="KW-0378">Hydrolase</keyword>
<accession>A0A5B9PDW5</accession>
<keyword evidence="3" id="KW-0269">Exonuclease</keyword>
<feature type="domain" description="Endonuclease/exonuclease/phosphatase" evidence="2">
    <location>
        <begin position="124"/>
        <end position="338"/>
    </location>
</feature>
<keyword evidence="3" id="KW-0255">Endonuclease</keyword>
<dbReference type="STRING" id="980251.GCA_001642875_01864"/>
<dbReference type="SUPFAM" id="SSF56219">
    <property type="entry name" value="DNase I-like"/>
    <property type="match status" value="1"/>
</dbReference>